<dbReference type="OrthoDB" id="3427770at2"/>
<dbReference type="Pfam" id="PF01872">
    <property type="entry name" value="RibD_C"/>
    <property type="match status" value="1"/>
</dbReference>
<sequence>MTRTVYYTATSLDGFIADQHHSLDWLLSRRSDEHGPMGYAEFEKRVGALAMGATTYQWVQEHDPGAWAYTVPAWVFTHRQLTAYPDADIRFTAADGDDGIAEVHAEMVAAAGGRDVWVVGGGDLAGQFADRGLLDEVVVSIAPVTLGGGAPLLPRRLELVRTEEAVNGEFVCIRYDVVRG</sequence>
<dbReference type="Proteomes" id="UP000198680">
    <property type="component" value="Unassembled WGS sequence"/>
</dbReference>
<dbReference type="EMBL" id="FNHE01000004">
    <property type="protein sequence ID" value="SDM28815.1"/>
    <property type="molecule type" value="Genomic_DNA"/>
</dbReference>
<dbReference type="Gene3D" id="3.40.430.10">
    <property type="entry name" value="Dihydrofolate Reductase, subunit A"/>
    <property type="match status" value="1"/>
</dbReference>
<dbReference type="InterPro" id="IPR050765">
    <property type="entry name" value="Riboflavin_Biosynth_HTPR"/>
</dbReference>
<dbReference type="STRING" id="1137991.SAMN05660642_02150"/>
<reference evidence="3" key="1">
    <citation type="submission" date="2016-10" db="EMBL/GenBank/DDBJ databases">
        <authorList>
            <person name="Varghese N."/>
            <person name="Submissions S."/>
        </authorList>
    </citation>
    <scope>NUCLEOTIDE SEQUENCE [LARGE SCALE GENOMIC DNA]</scope>
    <source>
        <strain evidence="3">DSM 45419</strain>
    </source>
</reference>
<dbReference type="GO" id="GO:0009231">
    <property type="term" value="P:riboflavin biosynthetic process"/>
    <property type="evidence" value="ECO:0007669"/>
    <property type="project" value="InterPro"/>
</dbReference>
<feature type="domain" description="Bacterial bifunctional deaminase-reductase C-terminal" evidence="1">
    <location>
        <begin position="109"/>
        <end position="154"/>
    </location>
</feature>
<evidence type="ECO:0000259" key="1">
    <source>
        <dbReference type="Pfam" id="PF01872"/>
    </source>
</evidence>
<evidence type="ECO:0000313" key="2">
    <source>
        <dbReference type="EMBL" id="SDM28815.1"/>
    </source>
</evidence>
<protein>
    <submittedName>
        <fullName evidence="2">Dihydrofolate reductase</fullName>
    </submittedName>
</protein>
<dbReference type="PANTHER" id="PTHR38011:SF11">
    <property type="entry name" value="2,5-DIAMINO-6-RIBOSYLAMINO-4(3H)-PYRIMIDINONE 5'-PHOSPHATE REDUCTASE"/>
    <property type="match status" value="1"/>
</dbReference>
<dbReference type="PANTHER" id="PTHR38011">
    <property type="entry name" value="DIHYDROFOLATE REDUCTASE FAMILY PROTEIN (AFU_ORTHOLOGUE AFUA_8G06820)"/>
    <property type="match status" value="1"/>
</dbReference>
<dbReference type="RefSeq" id="WP_091217476.1">
    <property type="nucleotide sequence ID" value="NZ_FNHE01000004.1"/>
</dbReference>
<evidence type="ECO:0000313" key="3">
    <source>
        <dbReference type="Proteomes" id="UP000198680"/>
    </source>
</evidence>
<accession>A0A1G9S258</accession>
<dbReference type="InterPro" id="IPR002734">
    <property type="entry name" value="RibDG_C"/>
</dbReference>
<dbReference type="GO" id="GO:0008703">
    <property type="term" value="F:5-amino-6-(5-phosphoribosylamino)uracil reductase activity"/>
    <property type="evidence" value="ECO:0007669"/>
    <property type="project" value="InterPro"/>
</dbReference>
<gene>
    <name evidence="2" type="ORF">SAMN05660642_02150</name>
</gene>
<name>A0A1G9S258_9ACTN</name>
<dbReference type="InterPro" id="IPR024072">
    <property type="entry name" value="DHFR-like_dom_sf"/>
</dbReference>
<keyword evidence="3" id="KW-1185">Reference proteome</keyword>
<proteinExistence type="predicted"/>
<dbReference type="SUPFAM" id="SSF53597">
    <property type="entry name" value="Dihydrofolate reductase-like"/>
    <property type="match status" value="1"/>
</dbReference>
<organism evidence="2 3">
    <name type="scientific">Geodermatophilus siccatus</name>
    <dbReference type="NCBI Taxonomy" id="1137991"/>
    <lineage>
        <taxon>Bacteria</taxon>
        <taxon>Bacillati</taxon>
        <taxon>Actinomycetota</taxon>
        <taxon>Actinomycetes</taxon>
        <taxon>Geodermatophilales</taxon>
        <taxon>Geodermatophilaceae</taxon>
        <taxon>Geodermatophilus</taxon>
    </lineage>
</organism>
<dbReference type="AlphaFoldDB" id="A0A1G9S258"/>